<evidence type="ECO:0000313" key="1">
    <source>
        <dbReference type="EMBL" id="DAD39930.1"/>
    </source>
</evidence>
<accession>A0A822Z5Q7</accession>
<organism evidence="1 2">
    <name type="scientific">Nelumbo nucifera</name>
    <name type="common">Sacred lotus</name>
    <dbReference type="NCBI Taxonomy" id="4432"/>
    <lineage>
        <taxon>Eukaryota</taxon>
        <taxon>Viridiplantae</taxon>
        <taxon>Streptophyta</taxon>
        <taxon>Embryophyta</taxon>
        <taxon>Tracheophyta</taxon>
        <taxon>Spermatophyta</taxon>
        <taxon>Magnoliopsida</taxon>
        <taxon>Proteales</taxon>
        <taxon>Nelumbonaceae</taxon>
        <taxon>Nelumbo</taxon>
    </lineage>
</organism>
<dbReference type="Proteomes" id="UP000607653">
    <property type="component" value="Unassembled WGS sequence"/>
</dbReference>
<sequence>MLEDTWHIDFARRSNMSKGLYLGVNGGMPMWDNYPVFPTILKKEDNLGLVEAITSLAFFQQGV</sequence>
<name>A0A822Z5Q7_NELNU</name>
<dbReference type="EMBL" id="DUZY01000005">
    <property type="protein sequence ID" value="DAD39930.1"/>
    <property type="molecule type" value="Genomic_DNA"/>
</dbReference>
<protein>
    <submittedName>
        <fullName evidence="1">Uncharacterized protein</fullName>
    </submittedName>
</protein>
<reference evidence="1 2" key="1">
    <citation type="journal article" date="2020" name="Mol. Biol. Evol.">
        <title>Distinct Expression and Methylation Patterns for Genes with Different Fates following a Single Whole-Genome Duplication in Flowering Plants.</title>
        <authorList>
            <person name="Shi T."/>
            <person name="Rahmani R.S."/>
            <person name="Gugger P.F."/>
            <person name="Wang M."/>
            <person name="Li H."/>
            <person name="Zhang Y."/>
            <person name="Li Z."/>
            <person name="Wang Q."/>
            <person name="Van de Peer Y."/>
            <person name="Marchal K."/>
            <person name="Chen J."/>
        </authorList>
    </citation>
    <scope>NUCLEOTIDE SEQUENCE [LARGE SCALE GENOMIC DNA]</scope>
    <source>
        <tissue evidence="1">Leaf</tissue>
    </source>
</reference>
<comment type="caution">
    <text evidence="1">The sequence shown here is derived from an EMBL/GenBank/DDBJ whole genome shotgun (WGS) entry which is preliminary data.</text>
</comment>
<dbReference type="AlphaFoldDB" id="A0A822Z5Q7"/>
<keyword evidence="2" id="KW-1185">Reference proteome</keyword>
<gene>
    <name evidence="1" type="ORF">HUJ06_014253</name>
</gene>
<evidence type="ECO:0000313" key="2">
    <source>
        <dbReference type="Proteomes" id="UP000607653"/>
    </source>
</evidence>
<proteinExistence type="predicted"/>